<reference evidence="2" key="1">
    <citation type="submission" date="2021-02" db="EMBL/GenBank/DDBJ databases">
        <authorList>
            <person name="Nowell W R."/>
        </authorList>
    </citation>
    <scope>NUCLEOTIDE SEQUENCE</scope>
</reference>
<dbReference type="InterPro" id="IPR013517">
    <property type="entry name" value="FG-GAP"/>
</dbReference>
<gene>
    <name evidence="2" type="ORF">TSG867_LOCUS27929</name>
</gene>
<organism evidence="2 3">
    <name type="scientific">Rotaria socialis</name>
    <dbReference type="NCBI Taxonomy" id="392032"/>
    <lineage>
        <taxon>Eukaryota</taxon>
        <taxon>Metazoa</taxon>
        <taxon>Spiralia</taxon>
        <taxon>Gnathifera</taxon>
        <taxon>Rotifera</taxon>
        <taxon>Eurotatoria</taxon>
        <taxon>Bdelloidea</taxon>
        <taxon>Philodinida</taxon>
        <taxon>Philodinidae</taxon>
        <taxon>Rotaria</taxon>
    </lineage>
</organism>
<name>A0A821C5Z8_9BILA</name>
<dbReference type="InterPro" id="IPR028994">
    <property type="entry name" value="Integrin_alpha_N"/>
</dbReference>
<proteinExistence type="predicted"/>
<dbReference type="AlphaFoldDB" id="A0A821C5Z8"/>
<protein>
    <recommendedName>
        <fullName evidence="4">VCBS repeat-containing protein</fullName>
    </recommendedName>
</protein>
<accession>A0A821C5Z8</accession>
<keyword evidence="1" id="KW-0732">Signal</keyword>
<evidence type="ECO:0000256" key="1">
    <source>
        <dbReference type="ARBA" id="ARBA00022729"/>
    </source>
</evidence>
<evidence type="ECO:0000313" key="2">
    <source>
        <dbReference type="EMBL" id="CAF4602752.1"/>
    </source>
</evidence>
<dbReference type="Proteomes" id="UP000663862">
    <property type="component" value="Unassembled WGS sequence"/>
</dbReference>
<evidence type="ECO:0000313" key="3">
    <source>
        <dbReference type="Proteomes" id="UP000663862"/>
    </source>
</evidence>
<dbReference type="Gene3D" id="2.30.30.100">
    <property type="match status" value="2"/>
</dbReference>
<dbReference type="SUPFAM" id="SSF69318">
    <property type="entry name" value="Integrin alpha N-terminal domain"/>
    <property type="match status" value="1"/>
</dbReference>
<dbReference type="EMBL" id="CAJOBQ010003335">
    <property type="protein sequence ID" value="CAF4602752.1"/>
    <property type="molecule type" value="Genomic_DNA"/>
</dbReference>
<dbReference type="PANTHER" id="PTHR46580">
    <property type="entry name" value="SENSOR KINASE-RELATED"/>
    <property type="match status" value="1"/>
</dbReference>
<sequence length="287" mass="30800">MDSHDPSHCSIRIMRTNLIVVAYENSDNVDLLVTYNNVSFENQMTFSTGSYPQSVAVGDFNNDTQPDIVVANYGGNDVSVLLGFIIIGFMNQIALTAGHGSRPRSVAIADFNNDSRMDVALANSGSHTIAIFLGDGNYSFSNLTTYSTGSTPISIAVGDFNNDSRSDIVVANYDSQTVSVFLGYDNGCCSNQSTYSTGPDSYPDFVAVGDFNNDTVIDIVVIIQGTNNLGIFLGYGNGTFSSVTLMPMGYGSKPFCVLIGDFNDDRKLDFAVANEGTDSLSMFLQTC</sequence>
<dbReference type="Pfam" id="PF13517">
    <property type="entry name" value="FG-GAP_3"/>
    <property type="match status" value="3"/>
</dbReference>
<comment type="caution">
    <text evidence="2">The sequence shown here is derived from an EMBL/GenBank/DDBJ whole genome shotgun (WGS) entry which is preliminary data.</text>
</comment>
<evidence type="ECO:0008006" key="4">
    <source>
        <dbReference type="Google" id="ProtNLM"/>
    </source>
</evidence>
<dbReference type="PANTHER" id="PTHR46580:SF4">
    <property type="entry name" value="ATP_GTP-BINDING PROTEIN"/>
    <property type="match status" value="1"/>
</dbReference>